<evidence type="ECO:0000256" key="1">
    <source>
        <dbReference type="SAM" id="MobiDB-lite"/>
    </source>
</evidence>
<proteinExistence type="predicted"/>
<feature type="region of interest" description="Disordered" evidence="1">
    <location>
        <begin position="1"/>
        <end position="31"/>
    </location>
</feature>
<dbReference type="InterPro" id="IPR054075">
    <property type="entry name" value="Gp53-like_C"/>
</dbReference>
<dbReference type="AlphaFoldDB" id="A0A103QR79"/>
<dbReference type="Gene3D" id="2.60.40.3940">
    <property type="match status" value="1"/>
</dbReference>
<accession>A0A103QR79</accession>
<evidence type="ECO:0000259" key="2">
    <source>
        <dbReference type="PROSITE" id="PS50836"/>
    </source>
</evidence>
<dbReference type="RefSeq" id="WP_059759786.1">
    <property type="nucleotide sequence ID" value="NZ_CP013414.1"/>
</dbReference>
<feature type="compositionally biased region" description="Polar residues" evidence="1">
    <location>
        <begin position="1"/>
        <end position="11"/>
    </location>
</feature>
<evidence type="ECO:0000313" key="3">
    <source>
        <dbReference type="EMBL" id="KVG54073.1"/>
    </source>
</evidence>
<dbReference type="OrthoDB" id="9810174at2"/>
<sequence length="354" mass="36911">MTDLVESSTWTPGIRQFETSDPVEGGPDGIDNVPLRQLANRTRFLKDRQDAHEGAVDPYPQYATKADLAQKVAALVDQSPEALNTLRELANALGNDPSFATTMTNALAQKAPIESPVFTGVPKGTTAAQFDSSTRLATTAFVQRSLGNFQAIASVSSAVMLTAADAGKAFTLNTGASVTLPLFSSVQQGASFLFINAGPTTTISRQGTDLIFGPSAAQNGSLVSNATAVTLQTGDWCVVTAMVAWEVTAGSPLLTLNNGAFGAVLLTNGYQKLPSGLIIQWGTLACGAATSGSITYPIAFTTTALCMQICSYNDSHGTNEIAWLTTSASIKTTLTFGAANTNSASSVRWMAIGY</sequence>
<name>A0A103QR79_9BURK</name>
<comment type="caution">
    <text evidence="3">The sequence shown here is derived from an EMBL/GenBank/DDBJ whole genome shotgun (WGS) entry which is preliminary data.</text>
</comment>
<evidence type="ECO:0000313" key="4">
    <source>
        <dbReference type="Proteomes" id="UP000064029"/>
    </source>
</evidence>
<feature type="domain" description="DOMON" evidence="2">
    <location>
        <begin position="317"/>
        <end position="354"/>
    </location>
</feature>
<reference evidence="3 4" key="1">
    <citation type="submission" date="2015-11" db="EMBL/GenBank/DDBJ databases">
        <title>Expanding the genomic diversity of Burkholderia species for the development of highly accurate diagnostics.</title>
        <authorList>
            <person name="Sahl J."/>
            <person name="Keim P."/>
            <person name="Wagner D."/>
        </authorList>
    </citation>
    <scope>NUCLEOTIDE SEQUENCE [LARGE SCALE GENOMIC DNA]</scope>
    <source>
        <strain evidence="3 4">MSMB2036</strain>
    </source>
</reference>
<dbReference type="InterPro" id="IPR005018">
    <property type="entry name" value="DOMON_domain"/>
</dbReference>
<organism evidence="3 4">
    <name type="scientific">Burkholderia ubonensis</name>
    <dbReference type="NCBI Taxonomy" id="101571"/>
    <lineage>
        <taxon>Bacteria</taxon>
        <taxon>Pseudomonadati</taxon>
        <taxon>Pseudomonadota</taxon>
        <taxon>Betaproteobacteria</taxon>
        <taxon>Burkholderiales</taxon>
        <taxon>Burkholderiaceae</taxon>
        <taxon>Burkholderia</taxon>
        <taxon>Burkholderia cepacia complex</taxon>
    </lineage>
</organism>
<dbReference type="Pfam" id="PF21882">
    <property type="entry name" value="Gp53-like_C"/>
    <property type="match status" value="1"/>
</dbReference>
<gene>
    <name evidence="3" type="ORF">WJ33_06560</name>
</gene>
<dbReference type="Proteomes" id="UP000064029">
    <property type="component" value="Unassembled WGS sequence"/>
</dbReference>
<dbReference type="EMBL" id="LOXM01000268">
    <property type="protein sequence ID" value="KVG54073.1"/>
    <property type="molecule type" value="Genomic_DNA"/>
</dbReference>
<dbReference type="PROSITE" id="PS50836">
    <property type="entry name" value="DOMON"/>
    <property type="match status" value="1"/>
</dbReference>
<protein>
    <recommendedName>
        <fullName evidence="2">DOMON domain-containing protein</fullName>
    </recommendedName>
</protein>